<dbReference type="PANTHER" id="PTHR45952">
    <property type="entry name" value="ALUMINUM INDUCED PROTEIN WITH YGL AND LRDR MOTIFS"/>
    <property type="match status" value="1"/>
</dbReference>
<gene>
    <name evidence="2" type="ORF">COHA_000404</name>
</gene>
<keyword evidence="3" id="KW-1185">Reference proteome</keyword>
<reference evidence="2" key="1">
    <citation type="submission" date="2020-11" db="EMBL/GenBank/DDBJ databases">
        <title>Chlorella ohadii genome sequencing and assembly.</title>
        <authorList>
            <person name="Murik O."/>
            <person name="Treves H."/>
            <person name="Kedem I."/>
            <person name="Shotland Y."/>
            <person name="Kaplan A."/>
        </authorList>
    </citation>
    <scope>NUCLEOTIDE SEQUENCE</scope>
    <source>
        <strain evidence="2">1</strain>
    </source>
</reference>
<dbReference type="Proteomes" id="UP001205105">
    <property type="component" value="Unassembled WGS sequence"/>
</dbReference>
<dbReference type="InterPro" id="IPR044828">
    <property type="entry name" value="TSJT1-like"/>
</dbReference>
<dbReference type="SUPFAM" id="SSF56235">
    <property type="entry name" value="N-terminal nucleophile aminohydrolases (Ntn hydrolases)"/>
    <property type="match status" value="1"/>
</dbReference>
<dbReference type="PANTHER" id="PTHR45952:SF4">
    <property type="entry name" value="ALUMINUM INDUCED PROTEIN WITH YGL AND LRDR MOTIFS"/>
    <property type="match status" value="1"/>
</dbReference>
<dbReference type="Gene3D" id="3.60.20.10">
    <property type="entry name" value="Glutamine Phosphoribosylpyrophosphate, subunit 1, domain 1"/>
    <property type="match status" value="1"/>
</dbReference>
<evidence type="ECO:0000259" key="1">
    <source>
        <dbReference type="SMART" id="SM01172"/>
    </source>
</evidence>
<sequence length="294" mass="32118">MALHTFFFTAPEELARPPVGLEFKDLVHQDLFDAEAAARHEAACKKAVAAVMEQCDARVRDTVSLDGHVGCVFERSPYCHAVVRGHVCAVFAGEIAAWPGHNQVAEHHDAFVRGEPLPVEDDATWLVQFYDSFSGHASMDDITEAALRALSRVQGSFAFVLYDSLTKRVWAARDAEGVQPLFWGVTDDNRLVFGTHPDKLDGCNPTASPFPAGTLYASHDPTLCHSPGKACFKGWVIRGEHPLPGHLLSFVPSSVQTATHHWRGVKAVPRIDAEGHICGAVYRVASERGLTQES</sequence>
<dbReference type="SMART" id="SM01172">
    <property type="entry name" value="DUF3700"/>
    <property type="match status" value="1"/>
</dbReference>
<feature type="domain" description="DUF3700" evidence="1">
    <location>
        <begin position="13"/>
        <end position="284"/>
    </location>
</feature>
<name>A0AAD5HA00_9CHLO</name>
<dbReference type="EMBL" id="JADXDR010000010">
    <property type="protein sequence ID" value="KAI7846037.1"/>
    <property type="molecule type" value="Genomic_DNA"/>
</dbReference>
<dbReference type="Pfam" id="PF12481">
    <property type="entry name" value="DUF3700"/>
    <property type="match status" value="1"/>
</dbReference>
<dbReference type="AlphaFoldDB" id="A0AAD5HA00"/>
<accession>A0AAD5HA00</accession>
<comment type="caution">
    <text evidence="2">The sequence shown here is derived from an EMBL/GenBank/DDBJ whole genome shotgun (WGS) entry which is preliminary data.</text>
</comment>
<proteinExistence type="predicted"/>
<evidence type="ECO:0000313" key="3">
    <source>
        <dbReference type="Proteomes" id="UP001205105"/>
    </source>
</evidence>
<dbReference type="InterPro" id="IPR024286">
    <property type="entry name" value="DUF3700"/>
</dbReference>
<evidence type="ECO:0000313" key="2">
    <source>
        <dbReference type="EMBL" id="KAI7846037.1"/>
    </source>
</evidence>
<dbReference type="InterPro" id="IPR029055">
    <property type="entry name" value="Ntn_hydrolases_N"/>
</dbReference>
<protein>
    <recommendedName>
        <fullName evidence="1">DUF3700 domain-containing protein</fullName>
    </recommendedName>
</protein>
<organism evidence="2 3">
    <name type="scientific">Chlorella ohadii</name>
    <dbReference type="NCBI Taxonomy" id="2649997"/>
    <lineage>
        <taxon>Eukaryota</taxon>
        <taxon>Viridiplantae</taxon>
        <taxon>Chlorophyta</taxon>
        <taxon>core chlorophytes</taxon>
        <taxon>Trebouxiophyceae</taxon>
        <taxon>Chlorellales</taxon>
        <taxon>Chlorellaceae</taxon>
        <taxon>Chlorella clade</taxon>
        <taxon>Chlorella</taxon>
    </lineage>
</organism>